<organism evidence="2 3">
    <name type="scientific">Streptomyces spinoverrucosus</name>
    <dbReference type="NCBI Taxonomy" id="284043"/>
    <lineage>
        <taxon>Bacteria</taxon>
        <taxon>Bacillati</taxon>
        <taxon>Actinomycetota</taxon>
        <taxon>Actinomycetes</taxon>
        <taxon>Kitasatosporales</taxon>
        <taxon>Streptomycetaceae</taxon>
        <taxon>Streptomyces</taxon>
    </lineage>
</organism>
<reference evidence="2 3" key="1">
    <citation type="submission" date="2019-06" db="EMBL/GenBank/DDBJ databases">
        <title>Whole genome shotgun sequence of Streptomyces spinoverrucosus NBRC 14228.</title>
        <authorList>
            <person name="Hosoyama A."/>
            <person name="Uohara A."/>
            <person name="Ohji S."/>
            <person name="Ichikawa N."/>
        </authorList>
    </citation>
    <scope>NUCLEOTIDE SEQUENCE [LARGE SCALE GENOMIC DNA]</scope>
    <source>
        <strain evidence="2 3">NBRC 14228</strain>
    </source>
</reference>
<sequence length="239" mass="25594">MSLEDFAQIVKPRMLGMRQEMCRVPRCGRPAKSAQVALCDPHHRQRVDTLKLSMADFIGHPAVILRASTGQCEVAVCYRLRDYDTSPYCQAHSLRLKYARRRGQVSDEEGWRRRTSAINADRELCLRGSAGPGCRGGPLRASGPHRGGRQDVGPLPSAAVRPAAADADADPGGAGRPGGVRQVSHVKSTHGVVRDADVAGQARGDAGDRAPQGRVGSEDLHGANRHPGLHPDLAAGARR</sequence>
<feature type="region of interest" description="Disordered" evidence="1">
    <location>
        <begin position="133"/>
        <end position="239"/>
    </location>
</feature>
<proteinExistence type="predicted"/>
<name>A0A4Y3V8G0_9ACTN</name>
<evidence type="ECO:0000256" key="1">
    <source>
        <dbReference type="SAM" id="MobiDB-lite"/>
    </source>
</evidence>
<accession>A0A4Y3V8G0</accession>
<evidence type="ECO:0000313" key="3">
    <source>
        <dbReference type="Proteomes" id="UP000317881"/>
    </source>
</evidence>
<dbReference type="Proteomes" id="UP000317881">
    <property type="component" value="Unassembled WGS sequence"/>
</dbReference>
<comment type="caution">
    <text evidence="2">The sequence shown here is derived from an EMBL/GenBank/DDBJ whole genome shotgun (WGS) entry which is preliminary data.</text>
</comment>
<dbReference type="AlphaFoldDB" id="A0A4Y3V8G0"/>
<dbReference type="EMBL" id="BJND01000004">
    <property type="protein sequence ID" value="GEC02715.1"/>
    <property type="molecule type" value="Genomic_DNA"/>
</dbReference>
<keyword evidence="3" id="KW-1185">Reference proteome</keyword>
<protein>
    <submittedName>
        <fullName evidence="2">Uncharacterized protein</fullName>
    </submittedName>
</protein>
<gene>
    <name evidence="2" type="ORF">SSP24_03700</name>
</gene>
<evidence type="ECO:0000313" key="2">
    <source>
        <dbReference type="EMBL" id="GEC02715.1"/>
    </source>
</evidence>